<evidence type="ECO:0000259" key="7">
    <source>
        <dbReference type="PROSITE" id="PS50850"/>
    </source>
</evidence>
<gene>
    <name evidence="8" type="ORF">L201_004044</name>
</gene>
<feature type="transmembrane region" description="Helical" evidence="6">
    <location>
        <begin position="545"/>
        <end position="565"/>
    </location>
</feature>
<dbReference type="Proteomes" id="UP001355207">
    <property type="component" value="Chromosome 5"/>
</dbReference>
<feature type="region of interest" description="Disordered" evidence="5">
    <location>
        <begin position="1"/>
        <end position="85"/>
    </location>
</feature>
<feature type="transmembrane region" description="Helical" evidence="6">
    <location>
        <begin position="571"/>
        <end position="597"/>
    </location>
</feature>
<feature type="transmembrane region" description="Helical" evidence="6">
    <location>
        <begin position="609"/>
        <end position="628"/>
    </location>
</feature>
<keyword evidence="3 6" id="KW-1133">Transmembrane helix</keyword>
<evidence type="ECO:0000256" key="6">
    <source>
        <dbReference type="SAM" id="Phobius"/>
    </source>
</evidence>
<evidence type="ECO:0000256" key="1">
    <source>
        <dbReference type="ARBA" id="ARBA00004141"/>
    </source>
</evidence>
<feature type="transmembrane region" description="Helical" evidence="6">
    <location>
        <begin position="249"/>
        <end position="270"/>
    </location>
</feature>
<evidence type="ECO:0000313" key="9">
    <source>
        <dbReference type="Proteomes" id="UP001355207"/>
    </source>
</evidence>
<dbReference type="EMBL" id="CP144102">
    <property type="protein sequence ID" value="WWC89126.1"/>
    <property type="molecule type" value="Genomic_DNA"/>
</dbReference>
<protein>
    <recommendedName>
        <fullName evidence="7">Major facilitator superfamily (MFS) profile domain-containing protein</fullName>
    </recommendedName>
</protein>
<dbReference type="AlphaFoldDB" id="A0AAX4JUK8"/>
<dbReference type="SUPFAM" id="SSF103473">
    <property type="entry name" value="MFS general substrate transporter"/>
    <property type="match status" value="1"/>
</dbReference>
<accession>A0AAX4JUK8</accession>
<keyword evidence="9" id="KW-1185">Reference proteome</keyword>
<evidence type="ECO:0000256" key="3">
    <source>
        <dbReference type="ARBA" id="ARBA00022989"/>
    </source>
</evidence>
<evidence type="ECO:0000256" key="2">
    <source>
        <dbReference type="ARBA" id="ARBA00022692"/>
    </source>
</evidence>
<proteinExistence type="predicted"/>
<evidence type="ECO:0000256" key="4">
    <source>
        <dbReference type="ARBA" id="ARBA00023136"/>
    </source>
</evidence>
<dbReference type="GO" id="GO:0022857">
    <property type="term" value="F:transmembrane transporter activity"/>
    <property type="evidence" value="ECO:0007669"/>
    <property type="project" value="InterPro"/>
</dbReference>
<feature type="transmembrane region" description="Helical" evidence="6">
    <location>
        <begin position="124"/>
        <end position="144"/>
    </location>
</feature>
<dbReference type="Pfam" id="PF07690">
    <property type="entry name" value="MFS_1"/>
    <property type="match status" value="1"/>
</dbReference>
<keyword evidence="2 6" id="KW-0812">Transmembrane</keyword>
<evidence type="ECO:0000256" key="5">
    <source>
        <dbReference type="SAM" id="MobiDB-lite"/>
    </source>
</evidence>
<dbReference type="GO" id="GO:0005886">
    <property type="term" value="C:plasma membrane"/>
    <property type="evidence" value="ECO:0007669"/>
    <property type="project" value="TreeGrafter"/>
</dbReference>
<dbReference type="PANTHER" id="PTHR23502:SF5">
    <property type="entry name" value="QUINIDINE RESISTANCE PROTEIN 3"/>
    <property type="match status" value="1"/>
</dbReference>
<feature type="compositionally biased region" description="Basic residues" evidence="5">
    <location>
        <begin position="330"/>
        <end position="340"/>
    </location>
</feature>
<dbReference type="InterPro" id="IPR020846">
    <property type="entry name" value="MFS_dom"/>
</dbReference>
<feature type="compositionally biased region" description="Polar residues" evidence="5">
    <location>
        <begin position="17"/>
        <end position="59"/>
    </location>
</feature>
<dbReference type="InterPro" id="IPR036259">
    <property type="entry name" value="MFS_trans_sf"/>
</dbReference>
<feature type="region of interest" description="Disordered" evidence="5">
    <location>
        <begin position="325"/>
        <end position="391"/>
    </location>
</feature>
<comment type="subcellular location">
    <subcellularLocation>
        <location evidence="1">Membrane</location>
        <topology evidence="1">Multi-pass membrane protein</topology>
    </subcellularLocation>
</comment>
<dbReference type="InterPro" id="IPR011701">
    <property type="entry name" value="MFS"/>
</dbReference>
<feature type="transmembrane region" description="Helical" evidence="6">
    <location>
        <begin position="276"/>
        <end position="294"/>
    </location>
</feature>
<feature type="compositionally biased region" description="Polar residues" evidence="5">
    <location>
        <begin position="354"/>
        <end position="363"/>
    </location>
</feature>
<feature type="transmembrane region" description="Helical" evidence="6">
    <location>
        <begin position="502"/>
        <end position="524"/>
    </location>
</feature>
<dbReference type="GeneID" id="91094714"/>
<dbReference type="RefSeq" id="XP_066075889.1">
    <property type="nucleotide sequence ID" value="XM_066219792.1"/>
</dbReference>
<feature type="domain" description="Major facilitator superfamily (MFS) profile" evidence="7">
    <location>
        <begin position="126"/>
        <end position="662"/>
    </location>
</feature>
<evidence type="ECO:0000313" key="8">
    <source>
        <dbReference type="EMBL" id="WWC89126.1"/>
    </source>
</evidence>
<dbReference type="Gene3D" id="1.20.1720.10">
    <property type="entry name" value="Multidrug resistance protein D"/>
    <property type="match status" value="1"/>
</dbReference>
<keyword evidence="4 6" id="KW-0472">Membrane</keyword>
<feature type="transmembrane region" description="Helical" evidence="6">
    <location>
        <begin position="466"/>
        <end position="490"/>
    </location>
</feature>
<feature type="transmembrane region" description="Helical" evidence="6">
    <location>
        <begin position="640"/>
        <end position="659"/>
    </location>
</feature>
<reference evidence="8 9" key="1">
    <citation type="submission" date="2024-01" db="EMBL/GenBank/DDBJ databases">
        <title>Comparative genomics of Cryptococcus and Kwoniella reveals pathogenesis evolution and contrasting modes of karyotype evolution via chromosome fusion or intercentromeric recombination.</title>
        <authorList>
            <person name="Coelho M.A."/>
            <person name="David-Palma M."/>
            <person name="Shea T."/>
            <person name="Bowers K."/>
            <person name="McGinley-Smith S."/>
            <person name="Mohammad A.W."/>
            <person name="Gnirke A."/>
            <person name="Yurkov A.M."/>
            <person name="Nowrousian M."/>
            <person name="Sun S."/>
            <person name="Cuomo C.A."/>
            <person name="Heitman J."/>
        </authorList>
    </citation>
    <scope>NUCLEOTIDE SEQUENCE [LARGE SCALE GENOMIC DNA]</scope>
    <source>
        <strain evidence="8 9">CBS 6074</strain>
    </source>
</reference>
<name>A0AAX4JUK8_9TREE</name>
<sequence>MSTKNQPPAHAGPSRIPQYTQGSTQQSPLERSGSRISNALSRIQSTEAYPPQDRSTSPPNIIEAVPIDRGPETATEKDTDEEDKDVKDKVNGLDIKGKGKAINIDIEHVPVEDDPRDWSNSKKWFALLVVTAGLLGPVMAASIYNPVINELSEELNASQAETGLSLSMYILFQGWTPVVWAAISEPVYLISFAIYIVALIVASRANSMPLLIVMRALQAVGSGAVTALGAGSLADMYEMHERGTKMGIYYGLPMLGPGAAPIVGGILGQAFGWRSVFYFLAAYAGIMMVAFVFFPDSWRRERSRVYQKAISNATKRAEVQLAKKAERQEKKRLRNAKVKVAKGSDQLEDIPATPNESPSISRRPSQDDQDQDQDDVHGNSQNNKHSIPISIKGGPITLEVDIEKQPGFTEKGEVKVKSKSRSKRNWYGKRISTDNEQEKNESVKLSFRDLNPLPTMISVLRKPTNTILLTASGILFAAQYTIVYTASITLGNAPYDYNALKIGLVLLAFGIGNILASILGGRYSDLILKKMKKSNGGIMVAEMRLKATFVAMPSLVLGFLAYAWIAEEKVHIAAIVVALVISGFSLLWIYSSTLAYLVDANPGISSSAVSLNSLFRGVMACIMSQIAVPIRNGIGDGGLYTLFSGLLALSCACLVLLAFKGEKWRMKENENSLSRKENHRDKDKQKN</sequence>
<feature type="transmembrane region" description="Helical" evidence="6">
    <location>
        <begin position="187"/>
        <end position="205"/>
    </location>
</feature>
<dbReference type="PANTHER" id="PTHR23502">
    <property type="entry name" value="MAJOR FACILITATOR SUPERFAMILY"/>
    <property type="match status" value="1"/>
</dbReference>
<dbReference type="PROSITE" id="PS50850">
    <property type="entry name" value="MFS"/>
    <property type="match status" value="1"/>
</dbReference>
<organism evidence="8 9">
    <name type="scientific">Kwoniella dendrophila CBS 6074</name>
    <dbReference type="NCBI Taxonomy" id="1295534"/>
    <lineage>
        <taxon>Eukaryota</taxon>
        <taxon>Fungi</taxon>
        <taxon>Dikarya</taxon>
        <taxon>Basidiomycota</taxon>
        <taxon>Agaricomycotina</taxon>
        <taxon>Tremellomycetes</taxon>
        <taxon>Tremellales</taxon>
        <taxon>Cryptococcaceae</taxon>
        <taxon>Kwoniella</taxon>
    </lineage>
</organism>
<dbReference type="Gene3D" id="1.20.1250.20">
    <property type="entry name" value="MFS general substrate transporter like domains"/>
    <property type="match status" value="1"/>
</dbReference>